<sequence length="295" mass="32970">VFNKHTLQHHDRGSALESKLLVERSAYNIRLKDGSGNSADYSGRSTDGSGKSTGNKKSSEDSEKSTDNITSAEGSSTVVTSEIRPTHCPIGPSCRERRHPQLSPTGTVQYPCYCDAQCHLYSDCCHDVYTPPLSATPSSLNSSYFTCRSLNPRSYYMMYMVTRCPEGTENNLAAKCNHTAPPSYLMDIPVFSSSSGIAYRNIFCAKCHRDFSVQRYNFSLSCSMNLTSTTQLENMTYHPGQLKWTLPDKIIDEGEAGVERRFAPVFSNTLHSMSCWLNVPYPSTMDRWCIEHVID</sequence>
<comment type="caution">
    <text evidence="2">The sequence shown here is derived from an EMBL/GenBank/DDBJ whole genome shotgun (WGS) entry which is preliminary data.</text>
</comment>
<protein>
    <recommendedName>
        <fullName evidence="4">SMB domain-containing protein</fullName>
    </recommendedName>
</protein>
<feature type="compositionally biased region" description="Low complexity" evidence="1">
    <location>
        <begin position="45"/>
        <end position="56"/>
    </location>
</feature>
<keyword evidence="3" id="KW-1185">Reference proteome</keyword>
<accession>A0AAW0Y4T9</accession>
<feature type="non-terminal residue" evidence="2">
    <location>
        <position position="295"/>
    </location>
</feature>
<evidence type="ECO:0000313" key="2">
    <source>
        <dbReference type="EMBL" id="KAK8747789.1"/>
    </source>
</evidence>
<evidence type="ECO:0008006" key="4">
    <source>
        <dbReference type="Google" id="ProtNLM"/>
    </source>
</evidence>
<evidence type="ECO:0000313" key="3">
    <source>
        <dbReference type="Proteomes" id="UP001445076"/>
    </source>
</evidence>
<dbReference type="EMBL" id="JARKIK010000014">
    <property type="protein sequence ID" value="KAK8747789.1"/>
    <property type="molecule type" value="Genomic_DNA"/>
</dbReference>
<reference evidence="2 3" key="1">
    <citation type="journal article" date="2024" name="BMC Genomics">
        <title>Genome assembly of redclaw crayfish (Cherax quadricarinatus) provides insights into its immune adaptation and hypoxia tolerance.</title>
        <authorList>
            <person name="Liu Z."/>
            <person name="Zheng J."/>
            <person name="Li H."/>
            <person name="Fang K."/>
            <person name="Wang S."/>
            <person name="He J."/>
            <person name="Zhou D."/>
            <person name="Weng S."/>
            <person name="Chi M."/>
            <person name="Gu Z."/>
            <person name="He J."/>
            <person name="Li F."/>
            <person name="Wang M."/>
        </authorList>
    </citation>
    <scope>NUCLEOTIDE SEQUENCE [LARGE SCALE GENOMIC DNA]</scope>
    <source>
        <strain evidence="2">ZL_2023a</strain>
    </source>
</reference>
<name>A0AAW0Y4T9_CHEQU</name>
<dbReference type="InterPro" id="IPR053231">
    <property type="entry name" value="GPCR_LN-TM7"/>
</dbReference>
<dbReference type="Proteomes" id="UP001445076">
    <property type="component" value="Unassembled WGS sequence"/>
</dbReference>
<dbReference type="PANTHER" id="PTHR45902:SF1">
    <property type="entry name" value="LATROPHILIN RECEPTOR-LIKE PROTEIN A"/>
    <property type="match status" value="1"/>
</dbReference>
<feature type="non-terminal residue" evidence="2">
    <location>
        <position position="1"/>
    </location>
</feature>
<gene>
    <name evidence="2" type="ORF">OTU49_016607</name>
</gene>
<feature type="region of interest" description="Disordered" evidence="1">
    <location>
        <begin position="32"/>
        <end position="84"/>
    </location>
</feature>
<dbReference type="InterPro" id="IPR036024">
    <property type="entry name" value="Somatomedin_B-like_dom_sf"/>
</dbReference>
<dbReference type="SUPFAM" id="SSF90188">
    <property type="entry name" value="Somatomedin B domain"/>
    <property type="match status" value="1"/>
</dbReference>
<dbReference type="PANTHER" id="PTHR45902">
    <property type="entry name" value="LATROPHILIN RECEPTOR-LIKE PROTEIN A"/>
    <property type="match status" value="1"/>
</dbReference>
<proteinExistence type="predicted"/>
<feature type="compositionally biased region" description="Basic and acidic residues" evidence="1">
    <location>
        <begin position="57"/>
        <end position="66"/>
    </location>
</feature>
<feature type="compositionally biased region" description="Polar residues" evidence="1">
    <location>
        <begin position="35"/>
        <end position="44"/>
    </location>
</feature>
<feature type="compositionally biased region" description="Polar residues" evidence="1">
    <location>
        <begin position="67"/>
        <end position="80"/>
    </location>
</feature>
<dbReference type="AlphaFoldDB" id="A0AAW0Y4T9"/>
<organism evidence="2 3">
    <name type="scientific">Cherax quadricarinatus</name>
    <name type="common">Australian red claw crayfish</name>
    <dbReference type="NCBI Taxonomy" id="27406"/>
    <lineage>
        <taxon>Eukaryota</taxon>
        <taxon>Metazoa</taxon>
        <taxon>Ecdysozoa</taxon>
        <taxon>Arthropoda</taxon>
        <taxon>Crustacea</taxon>
        <taxon>Multicrustacea</taxon>
        <taxon>Malacostraca</taxon>
        <taxon>Eumalacostraca</taxon>
        <taxon>Eucarida</taxon>
        <taxon>Decapoda</taxon>
        <taxon>Pleocyemata</taxon>
        <taxon>Astacidea</taxon>
        <taxon>Parastacoidea</taxon>
        <taxon>Parastacidae</taxon>
        <taxon>Cherax</taxon>
    </lineage>
</organism>
<evidence type="ECO:0000256" key="1">
    <source>
        <dbReference type="SAM" id="MobiDB-lite"/>
    </source>
</evidence>